<protein>
    <submittedName>
        <fullName evidence="1">Uncharacterized protein</fullName>
    </submittedName>
</protein>
<accession>A0ABP7UK54</accession>
<sequence length="134" mass="14961">MLALSSLTAVPAFAQHHVSATVSQSNQTSFKIEEPAFVIYLSNAGQIADFSVNARGKFAYDLHGRLEKAGPIAIDYDLHNRIEKIGDESISYDLHGRVEKIGTLRISYDLHNRIDQIGDTRISYDFHGRVDNID</sequence>
<evidence type="ECO:0000313" key="2">
    <source>
        <dbReference type="Proteomes" id="UP001501469"/>
    </source>
</evidence>
<evidence type="ECO:0000313" key="1">
    <source>
        <dbReference type="EMBL" id="GAA4045679.1"/>
    </source>
</evidence>
<dbReference type="EMBL" id="BAABDK010000026">
    <property type="protein sequence ID" value="GAA4045679.1"/>
    <property type="molecule type" value="Genomic_DNA"/>
</dbReference>
<comment type="caution">
    <text evidence="1">The sequence shown here is derived from an EMBL/GenBank/DDBJ whole genome shotgun (WGS) entry which is preliminary data.</text>
</comment>
<gene>
    <name evidence="1" type="ORF">GCM10022409_34720</name>
</gene>
<keyword evidence="2" id="KW-1185">Reference proteome</keyword>
<reference evidence="2" key="1">
    <citation type="journal article" date="2019" name="Int. J. Syst. Evol. Microbiol.">
        <title>The Global Catalogue of Microorganisms (GCM) 10K type strain sequencing project: providing services to taxonomists for standard genome sequencing and annotation.</title>
        <authorList>
            <consortium name="The Broad Institute Genomics Platform"/>
            <consortium name="The Broad Institute Genome Sequencing Center for Infectious Disease"/>
            <person name="Wu L."/>
            <person name="Ma J."/>
        </authorList>
    </citation>
    <scope>NUCLEOTIDE SEQUENCE [LARGE SCALE GENOMIC DNA]</scope>
    <source>
        <strain evidence="2">JCM 17225</strain>
    </source>
</reference>
<name>A0ABP7UK54_9BACT</name>
<organism evidence="1 2">
    <name type="scientific">Hymenobacter glaciei</name>
    <dbReference type="NCBI Taxonomy" id="877209"/>
    <lineage>
        <taxon>Bacteria</taxon>
        <taxon>Pseudomonadati</taxon>
        <taxon>Bacteroidota</taxon>
        <taxon>Cytophagia</taxon>
        <taxon>Cytophagales</taxon>
        <taxon>Hymenobacteraceae</taxon>
        <taxon>Hymenobacter</taxon>
    </lineage>
</organism>
<proteinExistence type="predicted"/>
<dbReference type="Proteomes" id="UP001501469">
    <property type="component" value="Unassembled WGS sequence"/>
</dbReference>